<evidence type="ECO:0000256" key="1">
    <source>
        <dbReference type="SAM" id="MobiDB-lite"/>
    </source>
</evidence>
<dbReference type="PANTHER" id="PTHR47372:SF11">
    <property type="entry name" value="RE19971P"/>
    <property type="match status" value="1"/>
</dbReference>
<dbReference type="EMBL" id="JAKFHA010000007">
    <property type="protein sequence ID" value="MCF2528615.1"/>
    <property type="molecule type" value="Genomic_DNA"/>
</dbReference>
<dbReference type="Proteomes" id="UP001165378">
    <property type="component" value="Unassembled WGS sequence"/>
</dbReference>
<accession>A0AA41U0M6</accession>
<proteinExistence type="predicted"/>
<gene>
    <name evidence="2" type="ORF">LZ495_15515</name>
</gene>
<dbReference type="AlphaFoldDB" id="A0AA41U0M6"/>
<sequence>MGFDIDLPNPLDALGDARDAVVDGVTDAGEYVAGKVDEAVDQTVAAGEYLADKAADAGEYVADKAVEAGEYIADKTVEAGEYLADKAVDAGEYIADKATDAGEYIADKATEAGEYLADKAADTWDAIRDPYDEIKEAVTPGPSTPSYQKQPDLSAPNPGGASDSFKVSPEDLRAISGAAGTVAEELRPTAGTMREAGTAPGLPGWEVAGALTGCTETWGTQLDKVTAEVRRISDTLAANSSGYAQQDIRIAEEFGG</sequence>
<name>A0AA41U0M6_9ACTN</name>
<dbReference type="RefSeq" id="WP_235052775.1">
    <property type="nucleotide sequence ID" value="NZ_JAKFHA010000007.1"/>
</dbReference>
<evidence type="ECO:0000313" key="2">
    <source>
        <dbReference type="EMBL" id="MCF2528615.1"/>
    </source>
</evidence>
<dbReference type="Gene3D" id="6.10.140.1430">
    <property type="match status" value="1"/>
</dbReference>
<protein>
    <recommendedName>
        <fullName evidence="4">Excreted virulence factor EspC (Type VII ESX diderm)</fullName>
    </recommendedName>
</protein>
<reference evidence="2" key="1">
    <citation type="submission" date="2022-01" db="EMBL/GenBank/DDBJ databases">
        <title>Genome-Based Taxonomic Classification of the Phylum Actinobacteria.</title>
        <authorList>
            <person name="Gao Y."/>
        </authorList>
    </citation>
    <scope>NUCLEOTIDE SEQUENCE</scope>
    <source>
        <strain evidence="2">KLBMP 8922</strain>
    </source>
</reference>
<evidence type="ECO:0008006" key="4">
    <source>
        <dbReference type="Google" id="ProtNLM"/>
    </source>
</evidence>
<organism evidence="2 3">
    <name type="scientific">Yinghuangia soli</name>
    <dbReference type="NCBI Taxonomy" id="2908204"/>
    <lineage>
        <taxon>Bacteria</taxon>
        <taxon>Bacillati</taxon>
        <taxon>Actinomycetota</taxon>
        <taxon>Actinomycetes</taxon>
        <taxon>Kitasatosporales</taxon>
        <taxon>Streptomycetaceae</taxon>
        <taxon>Yinghuangia</taxon>
    </lineage>
</organism>
<feature type="region of interest" description="Disordered" evidence="1">
    <location>
        <begin position="135"/>
        <end position="167"/>
    </location>
</feature>
<evidence type="ECO:0000313" key="3">
    <source>
        <dbReference type="Proteomes" id="UP001165378"/>
    </source>
</evidence>
<dbReference type="PANTHER" id="PTHR47372">
    <property type="entry name" value="DAUER UP-REGULATED-RELATED"/>
    <property type="match status" value="1"/>
</dbReference>
<comment type="caution">
    <text evidence="2">The sequence shown here is derived from an EMBL/GenBank/DDBJ whole genome shotgun (WGS) entry which is preliminary data.</text>
</comment>
<keyword evidence="3" id="KW-1185">Reference proteome</keyword>